<dbReference type="EMBL" id="BSVA01000001">
    <property type="protein sequence ID" value="GMA91065.1"/>
    <property type="molecule type" value="Genomic_DNA"/>
</dbReference>
<feature type="domain" description="HTH gntR-type" evidence="4">
    <location>
        <begin position="1"/>
        <end position="62"/>
    </location>
</feature>
<proteinExistence type="predicted"/>
<dbReference type="SMART" id="SM00345">
    <property type="entry name" value="HTH_GNTR"/>
    <property type="match status" value="1"/>
</dbReference>
<dbReference type="PANTHER" id="PTHR43537:SF44">
    <property type="entry name" value="GNTR FAMILY REGULATORY PROTEIN"/>
    <property type="match status" value="1"/>
</dbReference>
<dbReference type="Gene3D" id="1.10.10.10">
    <property type="entry name" value="Winged helix-like DNA-binding domain superfamily/Winged helix DNA-binding domain"/>
    <property type="match status" value="1"/>
</dbReference>
<accession>A0ABQ6JRY0</accession>
<evidence type="ECO:0000313" key="5">
    <source>
        <dbReference type="EMBL" id="GMA91065.1"/>
    </source>
</evidence>
<organism evidence="5 6">
    <name type="scientific">Homoserinibacter gongjuensis</name>
    <dbReference type="NCBI Taxonomy" id="1162968"/>
    <lineage>
        <taxon>Bacteria</taxon>
        <taxon>Bacillati</taxon>
        <taxon>Actinomycetota</taxon>
        <taxon>Actinomycetes</taxon>
        <taxon>Micrococcales</taxon>
        <taxon>Microbacteriaceae</taxon>
        <taxon>Homoserinibacter</taxon>
    </lineage>
</organism>
<dbReference type="SMART" id="SM00895">
    <property type="entry name" value="FCD"/>
    <property type="match status" value="1"/>
</dbReference>
<dbReference type="InterPro" id="IPR008920">
    <property type="entry name" value="TF_FadR/GntR_C"/>
</dbReference>
<keyword evidence="6" id="KW-1185">Reference proteome</keyword>
<dbReference type="SUPFAM" id="SSF48008">
    <property type="entry name" value="GntR ligand-binding domain-like"/>
    <property type="match status" value="1"/>
</dbReference>
<sequence length="225" mass="24901">MQDLVTAIVTGEVQPGDALPTEALLSQQFGVSRTVIRESVKRVEEKGLVTVVQGRGTTVNPPSTWNVIDPVVLSALVDHDDDLGVLDDLTVVRASLEASMARAAAERRTEQRQQELRDAYDRMIATIDDVDAYNEADLDFHFVVMEQSGNRLAASITQILFQRARGSSRFTGTPDAEALHLTLDEHRAVLEAIEQGDPDAADRAMHDHITIAWERRRPARAPREP</sequence>
<evidence type="ECO:0000256" key="1">
    <source>
        <dbReference type="ARBA" id="ARBA00023015"/>
    </source>
</evidence>
<dbReference type="InterPro" id="IPR011711">
    <property type="entry name" value="GntR_C"/>
</dbReference>
<comment type="caution">
    <text evidence="5">The sequence shown here is derived from an EMBL/GenBank/DDBJ whole genome shotgun (WGS) entry which is preliminary data.</text>
</comment>
<gene>
    <name evidence="5" type="ORF">GCM10025869_15940</name>
</gene>
<dbReference type="RefSeq" id="WP_284299199.1">
    <property type="nucleotide sequence ID" value="NZ_BSVA01000001.1"/>
</dbReference>
<evidence type="ECO:0000256" key="3">
    <source>
        <dbReference type="ARBA" id="ARBA00023163"/>
    </source>
</evidence>
<evidence type="ECO:0000256" key="2">
    <source>
        <dbReference type="ARBA" id="ARBA00023125"/>
    </source>
</evidence>
<dbReference type="InterPro" id="IPR000524">
    <property type="entry name" value="Tscrpt_reg_HTH_GntR"/>
</dbReference>
<evidence type="ECO:0000259" key="4">
    <source>
        <dbReference type="PROSITE" id="PS50949"/>
    </source>
</evidence>
<dbReference type="Proteomes" id="UP001157069">
    <property type="component" value="Unassembled WGS sequence"/>
</dbReference>
<dbReference type="PROSITE" id="PS50949">
    <property type="entry name" value="HTH_GNTR"/>
    <property type="match status" value="1"/>
</dbReference>
<keyword evidence="1" id="KW-0805">Transcription regulation</keyword>
<dbReference type="PANTHER" id="PTHR43537">
    <property type="entry name" value="TRANSCRIPTIONAL REGULATOR, GNTR FAMILY"/>
    <property type="match status" value="1"/>
</dbReference>
<dbReference type="PRINTS" id="PR00035">
    <property type="entry name" value="HTHGNTR"/>
</dbReference>
<dbReference type="InterPro" id="IPR036390">
    <property type="entry name" value="WH_DNA-bd_sf"/>
</dbReference>
<evidence type="ECO:0000313" key="6">
    <source>
        <dbReference type="Proteomes" id="UP001157069"/>
    </source>
</evidence>
<dbReference type="SUPFAM" id="SSF46785">
    <property type="entry name" value="Winged helix' DNA-binding domain"/>
    <property type="match status" value="1"/>
</dbReference>
<dbReference type="Pfam" id="PF00392">
    <property type="entry name" value="GntR"/>
    <property type="match status" value="1"/>
</dbReference>
<keyword evidence="3" id="KW-0804">Transcription</keyword>
<protein>
    <submittedName>
        <fullName evidence="5">GntR family transcriptional regulator</fullName>
    </submittedName>
</protein>
<dbReference type="Gene3D" id="1.20.120.530">
    <property type="entry name" value="GntR ligand-binding domain-like"/>
    <property type="match status" value="1"/>
</dbReference>
<name>A0ABQ6JRY0_9MICO</name>
<keyword evidence="2" id="KW-0238">DNA-binding</keyword>
<dbReference type="InterPro" id="IPR036388">
    <property type="entry name" value="WH-like_DNA-bd_sf"/>
</dbReference>
<reference evidence="6" key="1">
    <citation type="journal article" date="2019" name="Int. J. Syst. Evol. Microbiol.">
        <title>The Global Catalogue of Microorganisms (GCM) 10K type strain sequencing project: providing services to taxonomists for standard genome sequencing and annotation.</title>
        <authorList>
            <consortium name="The Broad Institute Genomics Platform"/>
            <consortium name="The Broad Institute Genome Sequencing Center for Infectious Disease"/>
            <person name="Wu L."/>
            <person name="Ma J."/>
        </authorList>
    </citation>
    <scope>NUCLEOTIDE SEQUENCE [LARGE SCALE GENOMIC DNA]</scope>
    <source>
        <strain evidence="6">NBRC 108755</strain>
    </source>
</reference>
<dbReference type="Pfam" id="PF07729">
    <property type="entry name" value="FCD"/>
    <property type="match status" value="1"/>
</dbReference>
<dbReference type="CDD" id="cd07377">
    <property type="entry name" value="WHTH_GntR"/>
    <property type="match status" value="1"/>
</dbReference>